<evidence type="ECO:0000313" key="4">
    <source>
        <dbReference type="EnsemblPlants" id="LPERR03G00290.1"/>
    </source>
</evidence>
<dbReference type="InterPro" id="IPR046527">
    <property type="entry name" value="PIR2-like_helical"/>
</dbReference>
<dbReference type="Gramene" id="LPERR03G00290.1">
    <property type="protein sequence ID" value="LPERR03G00290.1"/>
    <property type="gene ID" value="LPERR03G00290"/>
</dbReference>
<dbReference type="EnsemblPlants" id="LPERR03G00290.1">
    <property type="protein sequence ID" value="LPERR03G00290.1"/>
    <property type="gene ID" value="LPERR03G00290"/>
</dbReference>
<reference evidence="4 5" key="1">
    <citation type="submission" date="2012-08" db="EMBL/GenBank/DDBJ databases">
        <title>Oryza genome evolution.</title>
        <authorList>
            <person name="Wing R.A."/>
        </authorList>
    </citation>
    <scope>NUCLEOTIDE SEQUENCE</scope>
</reference>
<reference evidence="5" key="2">
    <citation type="submission" date="2013-12" db="EMBL/GenBank/DDBJ databases">
        <authorList>
            <person name="Yu Y."/>
            <person name="Lee S."/>
            <person name="de Baynast K."/>
            <person name="Wissotski M."/>
            <person name="Liu L."/>
            <person name="Talag J."/>
            <person name="Goicoechea J."/>
            <person name="Angelova A."/>
            <person name="Jetty R."/>
            <person name="Kudrna D."/>
            <person name="Golser W."/>
            <person name="Rivera L."/>
            <person name="Zhang J."/>
            <person name="Wing R."/>
        </authorList>
    </citation>
    <scope>NUCLEOTIDE SEQUENCE</scope>
</reference>
<dbReference type="HOGENOM" id="CLU_029403_0_0_1"/>
<name>A0A0D9VNA6_9ORYZ</name>
<evidence type="ECO:0000259" key="2">
    <source>
        <dbReference type="Pfam" id="PF12274"/>
    </source>
</evidence>
<evidence type="ECO:0000256" key="1">
    <source>
        <dbReference type="SAM" id="MobiDB-lite"/>
    </source>
</evidence>
<feature type="compositionally biased region" description="Low complexity" evidence="1">
    <location>
        <begin position="17"/>
        <end position="27"/>
    </location>
</feature>
<protein>
    <submittedName>
        <fullName evidence="4">Uncharacterized protein</fullName>
    </submittedName>
</protein>
<feature type="compositionally biased region" description="Basic residues" evidence="1">
    <location>
        <begin position="1"/>
        <end position="12"/>
    </location>
</feature>
<keyword evidence="5" id="KW-1185">Reference proteome</keyword>
<feature type="domain" description="DUF3615" evidence="2">
    <location>
        <begin position="311"/>
        <end position="405"/>
    </location>
</feature>
<dbReference type="PANTHER" id="PTHR33120">
    <property type="entry name" value="EXPRESSED PROTEIN-RELATED"/>
    <property type="match status" value="1"/>
</dbReference>
<dbReference type="eggNOG" id="ENOG502R3YF">
    <property type="taxonomic scope" value="Eukaryota"/>
</dbReference>
<dbReference type="AlphaFoldDB" id="A0A0D9VNA6"/>
<proteinExistence type="predicted"/>
<reference evidence="4" key="3">
    <citation type="submission" date="2015-04" db="UniProtKB">
        <authorList>
            <consortium name="EnsemblPlants"/>
        </authorList>
    </citation>
    <scope>IDENTIFICATION</scope>
</reference>
<feature type="region of interest" description="Disordered" evidence="1">
    <location>
        <begin position="1"/>
        <end position="36"/>
    </location>
</feature>
<accession>A0A0D9VNA6</accession>
<dbReference type="PANTHER" id="PTHR33120:SF44">
    <property type="entry name" value="PIR2-LIKE HELICAL DOMAIN-CONTAINING PROTEIN"/>
    <property type="match status" value="1"/>
</dbReference>
<dbReference type="Pfam" id="PF12274">
    <property type="entry name" value="DUF3615"/>
    <property type="match status" value="1"/>
</dbReference>
<evidence type="ECO:0000259" key="3">
    <source>
        <dbReference type="Pfam" id="PF20235"/>
    </source>
</evidence>
<dbReference type="Pfam" id="PF20235">
    <property type="entry name" value="PIR2-like_helical"/>
    <property type="match status" value="1"/>
</dbReference>
<dbReference type="STRING" id="77586.A0A0D9VNA6"/>
<sequence length="417" mass="45870">MGGRRRRRRRRQRVDGAAKSASPPSSDSSDRTTVQRKIPKEAAAWCEADVRAMRVRLLSMIHGYYLEALSRLPTAELRTTALARGLLVAGHCYGPFSPPLHNILLNSIWYAAAFPLRRRIHQEEEEEEDDGDVDEVTVISTDGIARLCHRSLLGLVAFLRHCCPSLSSDAAALYHLTLADANLLVAIASANDTSSVRALAAMASLAHGASKVAAEAANHPNPTAYALFATASLADMEQRRQAVEPVLDVLLRANYLLSSSHLQLLSSHLLPPHQHLPVFLPPPPNLTLDMVSSYKRRWKQQEQQLLLVVGVALRKYMLQTGNQFHLHVICGASFLEEETELDCRRCHLNFLASPNSTGSAPLLFFCEAALPTQDDKDIWLCVPVEPSRAIGMFLIALPVAHNDQCLPLAGISTLLIV</sequence>
<organism evidence="4 5">
    <name type="scientific">Leersia perrieri</name>
    <dbReference type="NCBI Taxonomy" id="77586"/>
    <lineage>
        <taxon>Eukaryota</taxon>
        <taxon>Viridiplantae</taxon>
        <taxon>Streptophyta</taxon>
        <taxon>Embryophyta</taxon>
        <taxon>Tracheophyta</taxon>
        <taxon>Spermatophyta</taxon>
        <taxon>Magnoliopsida</taxon>
        <taxon>Liliopsida</taxon>
        <taxon>Poales</taxon>
        <taxon>Poaceae</taxon>
        <taxon>BOP clade</taxon>
        <taxon>Oryzoideae</taxon>
        <taxon>Oryzeae</taxon>
        <taxon>Oryzinae</taxon>
        <taxon>Leersia</taxon>
    </lineage>
</organism>
<dbReference type="InterPro" id="IPR022059">
    <property type="entry name" value="DUF3615"/>
</dbReference>
<feature type="domain" description="PIR2-like helical" evidence="3">
    <location>
        <begin position="59"/>
        <end position="188"/>
    </location>
</feature>
<evidence type="ECO:0000313" key="5">
    <source>
        <dbReference type="Proteomes" id="UP000032180"/>
    </source>
</evidence>
<dbReference type="Proteomes" id="UP000032180">
    <property type="component" value="Chromosome 3"/>
</dbReference>